<comment type="caution">
    <text evidence="2">The sequence shown here is derived from an EMBL/GenBank/DDBJ whole genome shotgun (WGS) entry which is preliminary data.</text>
</comment>
<accession>A0ABT8LB85</accession>
<feature type="transmembrane region" description="Helical" evidence="1">
    <location>
        <begin position="154"/>
        <end position="175"/>
    </location>
</feature>
<feature type="transmembrane region" description="Helical" evidence="1">
    <location>
        <begin position="20"/>
        <end position="44"/>
    </location>
</feature>
<name>A0ABT8LB85_9BACT</name>
<feature type="transmembrane region" description="Helical" evidence="1">
    <location>
        <begin position="107"/>
        <end position="127"/>
    </location>
</feature>
<evidence type="ECO:0000313" key="3">
    <source>
        <dbReference type="Proteomes" id="UP001172083"/>
    </source>
</evidence>
<keyword evidence="1" id="KW-0812">Transmembrane</keyword>
<keyword evidence="3" id="KW-1185">Reference proteome</keyword>
<keyword evidence="1" id="KW-0472">Membrane</keyword>
<dbReference type="Proteomes" id="UP001172083">
    <property type="component" value="Unassembled WGS sequence"/>
</dbReference>
<evidence type="ECO:0000313" key="2">
    <source>
        <dbReference type="EMBL" id="MDN5214316.1"/>
    </source>
</evidence>
<gene>
    <name evidence="2" type="ORF">QQ020_19715</name>
</gene>
<proteinExistence type="predicted"/>
<protein>
    <recommendedName>
        <fullName evidence="4">ABC transporter permease</fullName>
    </recommendedName>
</protein>
<reference evidence="2" key="1">
    <citation type="submission" date="2023-06" db="EMBL/GenBank/DDBJ databases">
        <title>Genomic of Agaribacillus aureum.</title>
        <authorList>
            <person name="Wang G."/>
        </authorList>
    </citation>
    <scope>NUCLEOTIDE SEQUENCE</scope>
    <source>
        <strain evidence="2">BMA12</strain>
    </source>
</reference>
<dbReference type="EMBL" id="JAUJEB010000004">
    <property type="protein sequence ID" value="MDN5214316.1"/>
    <property type="molecule type" value="Genomic_DNA"/>
</dbReference>
<evidence type="ECO:0008006" key="4">
    <source>
        <dbReference type="Google" id="ProtNLM"/>
    </source>
</evidence>
<dbReference type="RefSeq" id="WP_346759650.1">
    <property type="nucleotide sequence ID" value="NZ_JAUJEB010000004.1"/>
</dbReference>
<feature type="transmembrane region" description="Helical" evidence="1">
    <location>
        <begin position="182"/>
        <end position="206"/>
    </location>
</feature>
<keyword evidence="1" id="KW-1133">Transmembrane helix</keyword>
<organism evidence="2 3">
    <name type="scientific">Agaribacillus aureus</name>
    <dbReference type="NCBI Taxonomy" id="3051825"/>
    <lineage>
        <taxon>Bacteria</taxon>
        <taxon>Pseudomonadati</taxon>
        <taxon>Bacteroidota</taxon>
        <taxon>Cytophagia</taxon>
        <taxon>Cytophagales</taxon>
        <taxon>Splendidivirgaceae</taxon>
        <taxon>Agaribacillus</taxon>
    </lineage>
</organism>
<feature type="transmembrane region" description="Helical" evidence="1">
    <location>
        <begin position="241"/>
        <end position="258"/>
    </location>
</feature>
<evidence type="ECO:0000256" key="1">
    <source>
        <dbReference type="SAM" id="Phobius"/>
    </source>
</evidence>
<feature type="transmembrane region" description="Helical" evidence="1">
    <location>
        <begin position="64"/>
        <end position="86"/>
    </location>
</feature>
<sequence length="263" mass="30578">MTLDSYFDIKRFGYLLKKEVFSNLKLFIIALGAMSGILLIIFLVDIIDWENDGYLNRSLWNNHMFFFIPPYLIIGVLFTSLAYKDLLQVNKAYAYLTLPVSNFERALSMLLMTTVIYTIFFIVYYMVFSTLLNGLGMIITAREFGWFDVTAEPVVMAIKLYLVIQSIFLLGAAAFKKFPFLFTLLTIFLAAVALIILTVTLANFMFSEFFHTDNRIDVPDFISKDLQNFIEYDLPVILENVFWYVLAPVCWVITYLKLKEREI</sequence>